<evidence type="ECO:0000313" key="3">
    <source>
        <dbReference type="Proteomes" id="UP001597173"/>
    </source>
</evidence>
<dbReference type="InterPro" id="IPR045865">
    <property type="entry name" value="ACT-like_dom_sf"/>
</dbReference>
<dbReference type="InterPro" id="IPR018717">
    <property type="entry name" value="DUF2241"/>
</dbReference>
<keyword evidence="3" id="KW-1185">Reference proteome</keyword>
<dbReference type="PANTHER" id="PTHR39199:SF1">
    <property type="entry name" value="BLR5128 PROTEIN"/>
    <property type="match status" value="1"/>
</dbReference>
<dbReference type="EMBL" id="JBHTNF010000006">
    <property type="protein sequence ID" value="MFD1328655.1"/>
    <property type="molecule type" value="Genomic_DNA"/>
</dbReference>
<dbReference type="RefSeq" id="WP_374839077.1">
    <property type="nucleotide sequence ID" value="NZ_JBHEEW010000008.1"/>
</dbReference>
<reference evidence="3" key="1">
    <citation type="journal article" date="2019" name="Int. J. Syst. Evol. Microbiol.">
        <title>The Global Catalogue of Microorganisms (GCM) 10K type strain sequencing project: providing services to taxonomists for standard genome sequencing and annotation.</title>
        <authorList>
            <consortium name="The Broad Institute Genomics Platform"/>
            <consortium name="The Broad Institute Genome Sequencing Center for Infectious Disease"/>
            <person name="Wu L."/>
            <person name="Ma J."/>
        </authorList>
    </citation>
    <scope>NUCLEOTIDE SEQUENCE [LARGE SCALE GENOMIC DNA]</scope>
    <source>
        <strain evidence="3">CCUG 55609</strain>
    </source>
</reference>
<feature type="domain" description="DUF2241" evidence="1">
    <location>
        <begin position="2"/>
        <end position="72"/>
    </location>
</feature>
<sequence>MSGITDIKRLLAELQPELREGTYVYCVVPLARADRCHRLQPLATFREEEGLTLILPASVAAENGLSASAPMRMITLTVQSSLEAVGLTAAVATALTREGISANVVAAFHHDHVFVPAIDAERALAALKALSQEGSRN</sequence>
<organism evidence="2 3">
    <name type="scientific">Mycoplana ramosa</name>
    <name type="common">Mycoplana bullata</name>
    <dbReference type="NCBI Taxonomy" id="40837"/>
    <lineage>
        <taxon>Bacteria</taxon>
        <taxon>Pseudomonadati</taxon>
        <taxon>Pseudomonadota</taxon>
        <taxon>Alphaproteobacteria</taxon>
        <taxon>Hyphomicrobiales</taxon>
        <taxon>Rhizobiaceae</taxon>
        <taxon>Mycoplana</taxon>
    </lineage>
</organism>
<proteinExistence type="predicted"/>
<dbReference type="Gene3D" id="3.30.2130.10">
    <property type="entry name" value="VC0802-like"/>
    <property type="match status" value="1"/>
</dbReference>
<dbReference type="Pfam" id="PF10000">
    <property type="entry name" value="ACT_3"/>
    <property type="match status" value="1"/>
</dbReference>
<comment type="caution">
    <text evidence="2">The sequence shown here is derived from an EMBL/GenBank/DDBJ whole genome shotgun (WGS) entry which is preliminary data.</text>
</comment>
<dbReference type="Proteomes" id="UP001597173">
    <property type="component" value="Unassembled WGS sequence"/>
</dbReference>
<accession>A0ABW3YXK4</accession>
<evidence type="ECO:0000259" key="1">
    <source>
        <dbReference type="Pfam" id="PF10000"/>
    </source>
</evidence>
<gene>
    <name evidence="2" type="ORF">ACFQ33_12205</name>
</gene>
<evidence type="ECO:0000313" key="2">
    <source>
        <dbReference type="EMBL" id="MFD1328655.1"/>
    </source>
</evidence>
<dbReference type="SUPFAM" id="SSF55021">
    <property type="entry name" value="ACT-like"/>
    <property type="match status" value="2"/>
</dbReference>
<name>A0ABW3YXK4_MYCRA</name>
<protein>
    <submittedName>
        <fullName evidence="2">ACT domain-containing protein</fullName>
    </submittedName>
</protein>
<dbReference type="PANTHER" id="PTHR39199">
    <property type="entry name" value="BLR5128 PROTEIN"/>
    <property type="match status" value="1"/>
</dbReference>